<dbReference type="Proteomes" id="UP000274920">
    <property type="component" value="Unassembled WGS sequence"/>
</dbReference>
<sequence>MEVVDVSKTFGKQEVLRHVSLSMKSGNIYGLIGRNGSGKTVLMKCICGLLRPTSGQILMDGRYLEEEERLLEDFGIIIGNPGFLPHYSGRKNLRMLAMIRGKCGKEKIDLAMHQVGLDPEMSRKVSEYSMGMKQRLGIAQAIMEENSILILDEPMNGLDNQGVEDMRKLFQKLKEEGRLILLASHSSEDIEVLCDQVFEMDAGILGGRV</sequence>
<keyword evidence="3" id="KW-0547">Nucleotide-binding</keyword>
<accession>A0A426DRN4</accession>
<protein>
    <submittedName>
        <fullName evidence="6">ATP-binding cassette domain-containing protein</fullName>
    </submittedName>
</protein>
<comment type="similarity">
    <text evidence="1">Belongs to the ABC transporter superfamily.</text>
</comment>
<dbReference type="Gene3D" id="3.40.50.300">
    <property type="entry name" value="P-loop containing nucleotide triphosphate hydrolases"/>
    <property type="match status" value="1"/>
</dbReference>
<dbReference type="GO" id="GO:0005524">
    <property type="term" value="F:ATP binding"/>
    <property type="evidence" value="ECO:0007669"/>
    <property type="project" value="UniProtKB-KW"/>
</dbReference>
<gene>
    <name evidence="6" type="ORF">EBB54_25880</name>
</gene>
<evidence type="ECO:0000313" key="7">
    <source>
        <dbReference type="Proteomes" id="UP000274920"/>
    </source>
</evidence>
<evidence type="ECO:0000259" key="5">
    <source>
        <dbReference type="PROSITE" id="PS50893"/>
    </source>
</evidence>
<evidence type="ECO:0000256" key="4">
    <source>
        <dbReference type="ARBA" id="ARBA00022840"/>
    </source>
</evidence>
<organism evidence="6 7">
    <name type="scientific">Schaedlerella arabinosiphila</name>
    <dbReference type="NCBI Taxonomy" id="2044587"/>
    <lineage>
        <taxon>Bacteria</taxon>
        <taxon>Bacillati</taxon>
        <taxon>Bacillota</taxon>
        <taxon>Clostridia</taxon>
        <taxon>Lachnospirales</taxon>
        <taxon>Lachnospiraceae</taxon>
        <taxon>Schaedlerella</taxon>
    </lineage>
</organism>
<dbReference type="Pfam" id="PF00005">
    <property type="entry name" value="ABC_tran"/>
    <property type="match status" value="1"/>
</dbReference>
<dbReference type="GO" id="GO:0016887">
    <property type="term" value="F:ATP hydrolysis activity"/>
    <property type="evidence" value="ECO:0007669"/>
    <property type="project" value="InterPro"/>
</dbReference>
<name>A0A426DRN4_9FIRM</name>
<comment type="caution">
    <text evidence="6">The sequence shown here is derived from an EMBL/GenBank/DDBJ whole genome shotgun (WGS) entry which is preliminary data.</text>
</comment>
<dbReference type="SMART" id="SM00382">
    <property type="entry name" value="AAA"/>
    <property type="match status" value="1"/>
</dbReference>
<proteinExistence type="inferred from homology"/>
<dbReference type="InterPro" id="IPR003439">
    <property type="entry name" value="ABC_transporter-like_ATP-bd"/>
</dbReference>
<dbReference type="PROSITE" id="PS50893">
    <property type="entry name" value="ABC_TRANSPORTER_2"/>
    <property type="match status" value="1"/>
</dbReference>
<dbReference type="InterPro" id="IPR027417">
    <property type="entry name" value="P-loop_NTPase"/>
</dbReference>
<reference evidence="6" key="1">
    <citation type="submission" date="2018-10" db="EMBL/GenBank/DDBJ databases">
        <title>Schaedlerella arabinophila gen. nov. sp. nov., isolated from the mouse intestinal tract and comparative analysis with the genome of the closely related altered Schaedler flora strain ASF502.</title>
        <authorList>
            <person name="Miyake S."/>
            <person name="Soh M."/>
            <person name="Seedorf H."/>
        </authorList>
    </citation>
    <scope>NUCLEOTIDE SEQUENCE [LARGE SCALE GENOMIC DNA]</scope>
    <source>
        <strain evidence="6">DSM 106076</strain>
    </source>
</reference>
<dbReference type="AlphaFoldDB" id="A0A426DRN4"/>
<dbReference type="PANTHER" id="PTHR43335:SF4">
    <property type="entry name" value="ABC TRANSPORTER, ATP-BINDING PROTEIN"/>
    <property type="match status" value="1"/>
</dbReference>
<dbReference type="PANTHER" id="PTHR43335">
    <property type="entry name" value="ABC TRANSPORTER, ATP-BINDING PROTEIN"/>
    <property type="match status" value="1"/>
</dbReference>
<evidence type="ECO:0000256" key="1">
    <source>
        <dbReference type="ARBA" id="ARBA00005417"/>
    </source>
</evidence>
<keyword evidence="7" id="KW-1185">Reference proteome</keyword>
<dbReference type="SUPFAM" id="SSF52540">
    <property type="entry name" value="P-loop containing nucleoside triphosphate hydrolases"/>
    <property type="match status" value="1"/>
</dbReference>
<dbReference type="InterPro" id="IPR003593">
    <property type="entry name" value="AAA+_ATPase"/>
</dbReference>
<keyword evidence="2" id="KW-0813">Transport</keyword>
<dbReference type="EMBL" id="RHJS01000002">
    <property type="protein sequence ID" value="RRK35537.1"/>
    <property type="molecule type" value="Genomic_DNA"/>
</dbReference>
<feature type="domain" description="ABC transporter" evidence="5">
    <location>
        <begin position="1"/>
        <end position="209"/>
    </location>
</feature>
<keyword evidence="4 6" id="KW-0067">ATP-binding</keyword>
<evidence type="ECO:0000256" key="3">
    <source>
        <dbReference type="ARBA" id="ARBA00022741"/>
    </source>
</evidence>
<evidence type="ECO:0000256" key="2">
    <source>
        <dbReference type="ARBA" id="ARBA00022448"/>
    </source>
</evidence>
<evidence type="ECO:0000313" key="6">
    <source>
        <dbReference type="EMBL" id="RRK35537.1"/>
    </source>
</evidence>